<feature type="domain" description="Thioesterase" evidence="2">
    <location>
        <begin position="48"/>
        <end position="124"/>
    </location>
</feature>
<dbReference type="PANTHER" id="PTHR43240:SF8">
    <property type="entry name" value="PHENYLACETIC ACID DEGRADATION-RELATED PROTEIN"/>
    <property type="match status" value="1"/>
</dbReference>
<dbReference type="InterPro" id="IPR003736">
    <property type="entry name" value="PAAI_dom"/>
</dbReference>
<name>A0ABW0MGV0_9BURK</name>
<dbReference type="Pfam" id="PF03061">
    <property type="entry name" value="4HBT"/>
    <property type="match status" value="1"/>
</dbReference>
<sequence>MSTAPTLEAFNQRGVGTLPGYLGIEILEVGHQTLTAQLPIKPHHLAPNGYLHAGSVVTLADTAAGYACIASLPEGAQSFTTIELKSNHFSTAREGTIVAVASLVHGGRTTQVWDVKVTDKSNGKTIALFRCTQMILYPKAA</sequence>
<dbReference type="NCBIfam" id="TIGR00369">
    <property type="entry name" value="unchar_dom_1"/>
    <property type="match status" value="1"/>
</dbReference>
<protein>
    <submittedName>
        <fullName evidence="3">PaaI family thioesterase</fullName>
        <ecNumber evidence="3">3.1.2.-</ecNumber>
    </submittedName>
</protein>
<dbReference type="EC" id="3.1.2.-" evidence="3"/>
<evidence type="ECO:0000259" key="2">
    <source>
        <dbReference type="Pfam" id="PF03061"/>
    </source>
</evidence>
<dbReference type="GO" id="GO:0016787">
    <property type="term" value="F:hydrolase activity"/>
    <property type="evidence" value="ECO:0007669"/>
    <property type="project" value="UniProtKB-KW"/>
</dbReference>
<dbReference type="InterPro" id="IPR029069">
    <property type="entry name" value="HotDog_dom_sf"/>
</dbReference>
<dbReference type="RefSeq" id="WP_379752078.1">
    <property type="nucleotide sequence ID" value="NZ_JBHSMR010000008.1"/>
</dbReference>
<reference evidence="4" key="1">
    <citation type="journal article" date="2019" name="Int. J. Syst. Evol. Microbiol.">
        <title>The Global Catalogue of Microorganisms (GCM) 10K type strain sequencing project: providing services to taxonomists for standard genome sequencing and annotation.</title>
        <authorList>
            <consortium name="The Broad Institute Genomics Platform"/>
            <consortium name="The Broad Institute Genome Sequencing Center for Infectious Disease"/>
            <person name="Wu L."/>
            <person name="Ma J."/>
        </authorList>
    </citation>
    <scope>NUCLEOTIDE SEQUENCE [LARGE SCALE GENOMIC DNA]</scope>
    <source>
        <strain evidence="4">CCUG 43111</strain>
    </source>
</reference>
<dbReference type="InterPro" id="IPR006683">
    <property type="entry name" value="Thioestr_dom"/>
</dbReference>
<dbReference type="SUPFAM" id="SSF54637">
    <property type="entry name" value="Thioesterase/thiol ester dehydrase-isomerase"/>
    <property type="match status" value="1"/>
</dbReference>
<evidence type="ECO:0000313" key="4">
    <source>
        <dbReference type="Proteomes" id="UP001596101"/>
    </source>
</evidence>
<evidence type="ECO:0000256" key="1">
    <source>
        <dbReference type="ARBA" id="ARBA00022801"/>
    </source>
</evidence>
<keyword evidence="1 3" id="KW-0378">Hydrolase</keyword>
<organism evidence="3 4">
    <name type="scientific">Massilia suwonensis</name>
    <dbReference type="NCBI Taxonomy" id="648895"/>
    <lineage>
        <taxon>Bacteria</taxon>
        <taxon>Pseudomonadati</taxon>
        <taxon>Pseudomonadota</taxon>
        <taxon>Betaproteobacteria</taxon>
        <taxon>Burkholderiales</taxon>
        <taxon>Oxalobacteraceae</taxon>
        <taxon>Telluria group</taxon>
        <taxon>Massilia</taxon>
    </lineage>
</organism>
<evidence type="ECO:0000313" key="3">
    <source>
        <dbReference type="EMBL" id="MFC5477435.1"/>
    </source>
</evidence>
<dbReference type="PANTHER" id="PTHR43240">
    <property type="entry name" value="1,4-DIHYDROXY-2-NAPHTHOYL-COA THIOESTERASE 1"/>
    <property type="match status" value="1"/>
</dbReference>
<dbReference type="CDD" id="cd03443">
    <property type="entry name" value="PaaI_thioesterase"/>
    <property type="match status" value="1"/>
</dbReference>
<dbReference type="EMBL" id="JBHSMR010000008">
    <property type="protein sequence ID" value="MFC5477435.1"/>
    <property type="molecule type" value="Genomic_DNA"/>
</dbReference>
<dbReference type="Gene3D" id="3.10.129.10">
    <property type="entry name" value="Hotdog Thioesterase"/>
    <property type="match status" value="1"/>
</dbReference>
<keyword evidence="4" id="KW-1185">Reference proteome</keyword>
<comment type="caution">
    <text evidence="3">The sequence shown here is derived from an EMBL/GenBank/DDBJ whole genome shotgun (WGS) entry which is preliminary data.</text>
</comment>
<accession>A0ABW0MGV0</accession>
<dbReference type="Proteomes" id="UP001596101">
    <property type="component" value="Unassembled WGS sequence"/>
</dbReference>
<proteinExistence type="predicted"/>
<gene>
    <name evidence="3" type="ORF">ACFPQ5_04500</name>
</gene>